<keyword evidence="1" id="KW-0472">Membrane</keyword>
<evidence type="ECO:0000313" key="3">
    <source>
        <dbReference type="Proteomes" id="UP000219281"/>
    </source>
</evidence>
<dbReference type="AlphaFoldDB" id="A0A285ZPU2"/>
<protein>
    <submittedName>
        <fullName evidence="2">Uncharacterized protein</fullName>
    </submittedName>
</protein>
<proteinExistence type="predicted"/>
<keyword evidence="1" id="KW-1133">Transmembrane helix</keyword>
<sequence length="182" mass="21108">MGMSLIYGILFLGMFFLIGITVLYFSIKKRTIIGIISSLVLIAPIVLFCLTNTIDELSISENDVNKDLAHLHIKLKDKFKILNNSVKGMPERIQETEIEISEMDKINIIQLIKNTPNFKSFNDESLTDTAMYQLNPNNEIINFKYPEFYSREIFKQIDDYPTRIQVTIEGSSNILKYRRIED</sequence>
<keyword evidence="3" id="KW-1185">Reference proteome</keyword>
<accession>A0A285ZPU2</accession>
<keyword evidence="1" id="KW-0812">Transmembrane</keyword>
<gene>
    <name evidence="2" type="ORF">SAMN06297358_0262</name>
</gene>
<dbReference type="RefSeq" id="WP_144371936.1">
    <property type="nucleotide sequence ID" value="NZ_OCMT01000001.1"/>
</dbReference>
<feature type="transmembrane region" description="Helical" evidence="1">
    <location>
        <begin position="6"/>
        <end position="25"/>
    </location>
</feature>
<evidence type="ECO:0000313" key="2">
    <source>
        <dbReference type="EMBL" id="SOD11648.1"/>
    </source>
</evidence>
<evidence type="ECO:0000256" key="1">
    <source>
        <dbReference type="SAM" id="Phobius"/>
    </source>
</evidence>
<dbReference type="Proteomes" id="UP000219281">
    <property type="component" value="Unassembled WGS sequence"/>
</dbReference>
<name>A0A285ZPU2_9SPHI</name>
<organism evidence="2 3">
    <name type="scientific">Pedobacter xixiisoli</name>
    <dbReference type="NCBI Taxonomy" id="1476464"/>
    <lineage>
        <taxon>Bacteria</taxon>
        <taxon>Pseudomonadati</taxon>
        <taxon>Bacteroidota</taxon>
        <taxon>Sphingobacteriia</taxon>
        <taxon>Sphingobacteriales</taxon>
        <taxon>Sphingobacteriaceae</taxon>
        <taxon>Pedobacter</taxon>
    </lineage>
</organism>
<feature type="transmembrane region" description="Helical" evidence="1">
    <location>
        <begin position="32"/>
        <end position="54"/>
    </location>
</feature>
<dbReference type="EMBL" id="OCMT01000001">
    <property type="protein sequence ID" value="SOD11648.1"/>
    <property type="molecule type" value="Genomic_DNA"/>
</dbReference>
<reference evidence="3" key="1">
    <citation type="submission" date="2017-09" db="EMBL/GenBank/DDBJ databases">
        <authorList>
            <person name="Varghese N."/>
            <person name="Submissions S."/>
        </authorList>
    </citation>
    <scope>NUCLEOTIDE SEQUENCE [LARGE SCALE GENOMIC DNA]</scope>
    <source>
        <strain evidence="3">CGMCC 1.12803</strain>
    </source>
</reference>